<dbReference type="KEGG" id="euz:DVS28_a3972"/>
<dbReference type="EMBL" id="CP031165">
    <property type="protein sequence ID" value="AXV08642.1"/>
    <property type="molecule type" value="Genomic_DNA"/>
</dbReference>
<gene>
    <name evidence="3" type="ORF">DVS28_a3972</name>
</gene>
<evidence type="ECO:0000313" key="3">
    <source>
        <dbReference type="EMBL" id="AXV08642.1"/>
    </source>
</evidence>
<dbReference type="InterPro" id="IPR002372">
    <property type="entry name" value="PQQ_rpt_dom"/>
</dbReference>
<keyword evidence="3" id="KW-0378">Hydrolase</keyword>
<dbReference type="Proteomes" id="UP000264006">
    <property type="component" value="Chromosome"/>
</dbReference>
<dbReference type="GO" id="GO:0006508">
    <property type="term" value="P:proteolysis"/>
    <property type="evidence" value="ECO:0007669"/>
    <property type="project" value="UniProtKB-KW"/>
</dbReference>
<evidence type="ECO:0000313" key="4">
    <source>
        <dbReference type="Proteomes" id="UP000264006"/>
    </source>
</evidence>
<dbReference type="Pfam" id="PF13360">
    <property type="entry name" value="PQQ_2"/>
    <property type="match status" value="1"/>
</dbReference>
<dbReference type="PANTHER" id="PTHR34512:SF30">
    <property type="entry name" value="OUTER MEMBRANE PROTEIN ASSEMBLY FACTOR BAMB"/>
    <property type="match status" value="1"/>
</dbReference>
<dbReference type="PANTHER" id="PTHR34512">
    <property type="entry name" value="CELL SURFACE PROTEIN"/>
    <property type="match status" value="1"/>
</dbReference>
<feature type="region of interest" description="Disordered" evidence="1">
    <location>
        <begin position="45"/>
        <end position="84"/>
    </location>
</feature>
<feature type="domain" description="Pyrrolo-quinoline quinone repeat" evidence="2">
    <location>
        <begin position="382"/>
        <end position="523"/>
    </location>
</feature>
<accession>A0A346Y2E5</accession>
<evidence type="ECO:0000259" key="2">
    <source>
        <dbReference type="Pfam" id="PF13360"/>
    </source>
</evidence>
<dbReference type="GO" id="GO:0008233">
    <property type="term" value="F:peptidase activity"/>
    <property type="evidence" value="ECO:0007669"/>
    <property type="project" value="UniProtKB-KW"/>
</dbReference>
<protein>
    <submittedName>
        <fullName evidence="3">Serine protease</fullName>
    </submittedName>
</protein>
<reference evidence="3 4" key="1">
    <citation type="submission" date="2018-09" db="EMBL/GenBank/DDBJ databases">
        <title>Complete genome sequence of Euzebya sp. DY32-46 isolated from seawater of Pacific Ocean.</title>
        <authorList>
            <person name="Xu L."/>
            <person name="Wu Y.-H."/>
            <person name="Xu X.-W."/>
        </authorList>
    </citation>
    <scope>NUCLEOTIDE SEQUENCE [LARGE SCALE GENOMIC DNA]</scope>
    <source>
        <strain evidence="3 4">DY32-46</strain>
    </source>
</reference>
<dbReference type="Gene3D" id="2.130.10.10">
    <property type="entry name" value="YVTN repeat-like/Quinoprotein amine dehydrogenase"/>
    <property type="match status" value="2"/>
</dbReference>
<dbReference type="InterPro" id="IPR018391">
    <property type="entry name" value="PQQ_b-propeller_rpt"/>
</dbReference>
<dbReference type="InterPro" id="IPR011047">
    <property type="entry name" value="Quinoprotein_ADH-like_sf"/>
</dbReference>
<keyword evidence="3" id="KW-0645">Protease</keyword>
<dbReference type="InterPro" id="IPR015943">
    <property type="entry name" value="WD40/YVTN_repeat-like_dom_sf"/>
</dbReference>
<proteinExistence type="predicted"/>
<keyword evidence="4" id="KW-1185">Reference proteome</keyword>
<feature type="compositionally biased region" description="Pro residues" evidence="1">
    <location>
        <begin position="56"/>
        <end position="80"/>
    </location>
</feature>
<name>A0A346Y2E5_9ACTN</name>
<organism evidence="3 4">
    <name type="scientific">Euzebya pacifica</name>
    <dbReference type="NCBI Taxonomy" id="1608957"/>
    <lineage>
        <taxon>Bacteria</taxon>
        <taxon>Bacillati</taxon>
        <taxon>Actinomycetota</taxon>
        <taxon>Nitriliruptoria</taxon>
        <taxon>Euzebyales</taxon>
    </lineage>
</organism>
<dbReference type="AlphaFoldDB" id="A0A346Y2E5"/>
<sequence>MLAAFLTAALLRQAGVVDLVSSVVDRVPELQPIDAPFLVAAQPTETPAEARTDVPTPTPVPTPTAAPTPSPAPTPTPTPTPVEETQAVPGLLTFRGNAHRTFHGTGPVPLTEPAIDWRYPGHAMCADSTVGEETKTWCGTGWTGQPAVVEREDRTWLVFGAYDRNVNFVDADTGEAILPPFPTGDIIKGSVTIDPDGFPIVYTGSRDGRYRAIAVDGTEARELWALTAADATGPTRWNDDWDGSGLVVDDHLIVGGENSRLFVVRLNRTLDADGLVAMDPEVIADVAGFDDELLAAVGNNVSIESSVALHDGIVYFGNSGGLIQGWDVSAILDGTSTEPPTRTLRFWIGDDTDASIVVDDEGMLYAAAEWERHTDRAATLGQVVKLDPTQPDDPVVWAVHDPAVADRPEVAGVWGTPAIHEDLLLVPTTAGLLLGLDRATGEQRWTIDLGDHLWSSPVVVDDVLVQGDCAGNLHAFDLSGDADVAPDPLWTLPVGGCVESTPAVWEGRIWVGTRSGQVVAVGPTG</sequence>
<evidence type="ECO:0000256" key="1">
    <source>
        <dbReference type="SAM" id="MobiDB-lite"/>
    </source>
</evidence>
<dbReference type="SUPFAM" id="SSF50998">
    <property type="entry name" value="Quinoprotein alcohol dehydrogenase-like"/>
    <property type="match status" value="1"/>
</dbReference>
<dbReference type="SMART" id="SM00564">
    <property type="entry name" value="PQQ"/>
    <property type="match status" value="3"/>
</dbReference>